<dbReference type="InterPro" id="IPR013830">
    <property type="entry name" value="SGNH_hydro"/>
</dbReference>
<dbReference type="GO" id="GO:0016787">
    <property type="term" value="F:hydrolase activity"/>
    <property type="evidence" value="ECO:0007669"/>
    <property type="project" value="UniProtKB-KW"/>
</dbReference>
<accession>A0A3N0DZQ1</accession>
<comment type="caution">
    <text evidence="2">The sequence shown here is derived from an EMBL/GenBank/DDBJ whole genome shotgun (WGS) entry which is preliminary data.</text>
</comment>
<reference evidence="2 3" key="1">
    <citation type="submission" date="2018-11" db="EMBL/GenBank/DDBJ databases">
        <authorList>
            <person name="Li F."/>
        </authorList>
    </citation>
    <scope>NUCLEOTIDE SEQUENCE [LARGE SCALE GENOMIC DNA]</scope>
    <source>
        <strain evidence="2 3">KIS18-7</strain>
    </source>
</reference>
<dbReference type="SUPFAM" id="SSF52266">
    <property type="entry name" value="SGNH hydrolase"/>
    <property type="match status" value="1"/>
</dbReference>
<name>A0A3N0DZQ1_9ACTN</name>
<dbReference type="EMBL" id="RJSG01000001">
    <property type="protein sequence ID" value="RNL81041.1"/>
    <property type="molecule type" value="Genomic_DNA"/>
</dbReference>
<sequence>MAHRFVAVGDSFTEGVGDWDERFPNGVRGWADRVARQLAKADPATEYANLALRSRVLDDVVEHQVEAAVALNPTLVSFFAGGNDILQIRIDMADVLARYEAAVAKLATTGARVLLFTSYDVRLSPLLEPLRIRNNQFNRGIRQVALEHDALLVDHWAMRPYAHPRMWEPDRLHMSRHGHRYLAAAVLRTLEVDHTITLRDLGDLPPGRTPREWLTDEWDWWNGWVRPALGRRWRQQPEGYGLTAKWPQPIRPAEGMKKQARVRV</sequence>
<dbReference type="Pfam" id="PF13472">
    <property type="entry name" value="Lipase_GDSL_2"/>
    <property type="match status" value="1"/>
</dbReference>
<dbReference type="PANTHER" id="PTHR43784:SF2">
    <property type="entry name" value="GDSL-LIKE LIPASE_ACYLHYDROLASE, PUTATIVE (AFU_ORTHOLOGUE AFUA_2G00820)-RELATED"/>
    <property type="match status" value="1"/>
</dbReference>
<dbReference type="RefSeq" id="WP_123232245.1">
    <property type="nucleotide sequence ID" value="NZ_RJSG01000001.1"/>
</dbReference>
<dbReference type="InterPro" id="IPR036514">
    <property type="entry name" value="SGNH_hydro_sf"/>
</dbReference>
<dbReference type="Gene3D" id="3.40.50.1110">
    <property type="entry name" value="SGNH hydrolase"/>
    <property type="match status" value="1"/>
</dbReference>
<feature type="domain" description="SGNH hydrolase-type esterase" evidence="1">
    <location>
        <begin position="7"/>
        <end position="180"/>
    </location>
</feature>
<keyword evidence="3" id="KW-1185">Reference proteome</keyword>
<proteinExistence type="predicted"/>
<dbReference type="CDD" id="cd01832">
    <property type="entry name" value="SGNH_hydrolase_like_1"/>
    <property type="match status" value="1"/>
</dbReference>
<evidence type="ECO:0000259" key="1">
    <source>
        <dbReference type="Pfam" id="PF13472"/>
    </source>
</evidence>
<dbReference type="AlphaFoldDB" id="A0A3N0DZQ1"/>
<protein>
    <submittedName>
        <fullName evidence="2">SGNH/GDSL hydrolase family protein</fullName>
    </submittedName>
</protein>
<dbReference type="Proteomes" id="UP000277094">
    <property type="component" value="Unassembled WGS sequence"/>
</dbReference>
<organism evidence="2 3">
    <name type="scientific">Nocardioides marmorisolisilvae</name>
    <dbReference type="NCBI Taxonomy" id="1542737"/>
    <lineage>
        <taxon>Bacteria</taxon>
        <taxon>Bacillati</taxon>
        <taxon>Actinomycetota</taxon>
        <taxon>Actinomycetes</taxon>
        <taxon>Propionibacteriales</taxon>
        <taxon>Nocardioidaceae</taxon>
        <taxon>Nocardioides</taxon>
    </lineage>
</organism>
<evidence type="ECO:0000313" key="3">
    <source>
        <dbReference type="Proteomes" id="UP000277094"/>
    </source>
</evidence>
<dbReference type="PANTHER" id="PTHR43784">
    <property type="entry name" value="GDSL-LIKE LIPASE/ACYLHYDROLASE, PUTATIVE (AFU_ORTHOLOGUE AFUA_2G00820)-RELATED"/>
    <property type="match status" value="1"/>
</dbReference>
<dbReference type="OrthoDB" id="3465773at2"/>
<dbReference type="InterPro" id="IPR053140">
    <property type="entry name" value="GDSL_Rv0518-like"/>
</dbReference>
<keyword evidence="2" id="KW-0378">Hydrolase</keyword>
<evidence type="ECO:0000313" key="2">
    <source>
        <dbReference type="EMBL" id="RNL81041.1"/>
    </source>
</evidence>
<gene>
    <name evidence="2" type="ORF">EFL95_01265</name>
</gene>